<organism evidence="1">
    <name type="scientific">Anguilla anguilla</name>
    <name type="common">European freshwater eel</name>
    <name type="synonym">Muraena anguilla</name>
    <dbReference type="NCBI Taxonomy" id="7936"/>
    <lineage>
        <taxon>Eukaryota</taxon>
        <taxon>Metazoa</taxon>
        <taxon>Chordata</taxon>
        <taxon>Craniata</taxon>
        <taxon>Vertebrata</taxon>
        <taxon>Euteleostomi</taxon>
        <taxon>Actinopterygii</taxon>
        <taxon>Neopterygii</taxon>
        <taxon>Teleostei</taxon>
        <taxon>Anguilliformes</taxon>
        <taxon>Anguillidae</taxon>
        <taxon>Anguilla</taxon>
    </lineage>
</organism>
<name>A0A0E9VED4_ANGAN</name>
<dbReference type="EMBL" id="GBXM01043109">
    <property type="protein sequence ID" value="JAH65468.1"/>
    <property type="molecule type" value="Transcribed_RNA"/>
</dbReference>
<proteinExistence type="predicted"/>
<protein>
    <submittedName>
        <fullName evidence="1">Uncharacterized protein</fullName>
    </submittedName>
</protein>
<reference evidence="1" key="2">
    <citation type="journal article" date="2015" name="Fish Shellfish Immunol.">
        <title>Early steps in the European eel (Anguilla anguilla)-Vibrio vulnificus interaction in the gills: Role of the RtxA13 toxin.</title>
        <authorList>
            <person name="Callol A."/>
            <person name="Pajuelo D."/>
            <person name="Ebbesson L."/>
            <person name="Teles M."/>
            <person name="MacKenzie S."/>
            <person name="Amaro C."/>
        </authorList>
    </citation>
    <scope>NUCLEOTIDE SEQUENCE</scope>
</reference>
<sequence length="43" mass="4652">MAEAFSDEEILLMTRSEASDDHEALTALQTAFVPGHTCEEAAL</sequence>
<dbReference type="EMBL" id="GBXM01033009">
    <property type="protein sequence ID" value="JAH75568.1"/>
    <property type="molecule type" value="Transcribed_RNA"/>
</dbReference>
<accession>A0A0E9VED4</accession>
<evidence type="ECO:0000313" key="1">
    <source>
        <dbReference type="EMBL" id="JAH75568.1"/>
    </source>
</evidence>
<reference evidence="1" key="1">
    <citation type="submission" date="2014-11" db="EMBL/GenBank/DDBJ databases">
        <authorList>
            <person name="Amaro Gonzalez C."/>
        </authorList>
    </citation>
    <scope>NUCLEOTIDE SEQUENCE</scope>
</reference>
<dbReference type="AlphaFoldDB" id="A0A0E9VED4"/>